<dbReference type="PANTHER" id="PTHR21553:SF26">
    <property type="entry name" value="ALMS MOTIF DOMAIN-CONTAINING PROTEIN"/>
    <property type="match status" value="1"/>
</dbReference>
<keyword evidence="4" id="KW-1185">Reference proteome</keyword>
<feature type="region of interest" description="Disordered" evidence="2">
    <location>
        <begin position="356"/>
        <end position="477"/>
    </location>
</feature>
<feature type="compositionally biased region" description="Basic and acidic residues" evidence="2">
    <location>
        <begin position="374"/>
        <end position="388"/>
    </location>
</feature>
<feature type="region of interest" description="Disordered" evidence="2">
    <location>
        <begin position="1221"/>
        <end position="1248"/>
    </location>
</feature>
<protein>
    <recommendedName>
        <fullName evidence="5">ALMS motif domain-containing protein</fullName>
    </recommendedName>
</protein>
<dbReference type="GO" id="GO:0046599">
    <property type="term" value="P:regulation of centriole replication"/>
    <property type="evidence" value="ECO:0007669"/>
    <property type="project" value="TreeGrafter"/>
</dbReference>
<dbReference type="GO" id="GO:0005813">
    <property type="term" value="C:centrosome"/>
    <property type="evidence" value="ECO:0007669"/>
    <property type="project" value="TreeGrafter"/>
</dbReference>
<feature type="compositionally biased region" description="Acidic residues" evidence="2">
    <location>
        <begin position="356"/>
        <end position="366"/>
    </location>
</feature>
<feature type="compositionally biased region" description="Basic and acidic residues" evidence="2">
    <location>
        <begin position="1429"/>
        <end position="1446"/>
    </location>
</feature>
<dbReference type="PANTHER" id="PTHR21553">
    <property type="entry name" value="ALMS1-RELATED"/>
    <property type="match status" value="1"/>
</dbReference>
<dbReference type="Proteomes" id="UP001479290">
    <property type="component" value="Unassembled WGS sequence"/>
</dbReference>
<feature type="region of interest" description="Disordered" evidence="2">
    <location>
        <begin position="1131"/>
        <end position="1157"/>
    </location>
</feature>
<accession>A0AAW1ZMT1</accession>
<organism evidence="3 4">
    <name type="scientific">Culter alburnus</name>
    <name type="common">Topmouth culter</name>
    <dbReference type="NCBI Taxonomy" id="194366"/>
    <lineage>
        <taxon>Eukaryota</taxon>
        <taxon>Metazoa</taxon>
        <taxon>Chordata</taxon>
        <taxon>Craniata</taxon>
        <taxon>Vertebrata</taxon>
        <taxon>Euteleostomi</taxon>
        <taxon>Actinopterygii</taxon>
        <taxon>Neopterygii</taxon>
        <taxon>Teleostei</taxon>
        <taxon>Ostariophysi</taxon>
        <taxon>Cypriniformes</taxon>
        <taxon>Xenocyprididae</taxon>
        <taxon>Xenocypridinae</taxon>
        <taxon>Culter</taxon>
    </lineage>
</organism>
<feature type="coiled-coil region" evidence="1">
    <location>
        <begin position="555"/>
        <end position="582"/>
    </location>
</feature>
<feature type="region of interest" description="Disordered" evidence="2">
    <location>
        <begin position="865"/>
        <end position="932"/>
    </location>
</feature>
<feature type="compositionally biased region" description="Polar residues" evidence="2">
    <location>
        <begin position="1136"/>
        <end position="1146"/>
    </location>
</feature>
<feature type="compositionally biased region" description="Polar residues" evidence="2">
    <location>
        <begin position="905"/>
        <end position="920"/>
    </location>
</feature>
<evidence type="ECO:0000256" key="2">
    <source>
        <dbReference type="SAM" id="MobiDB-lite"/>
    </source>
</evidence>
<evidence type="ECO:0000313" key="4">
    <source>
        <dbReference type="Proteomes" id="UP001479290"/>
    </source>
</evidence>
<evidence type="ECO:0008006" key="5">
    <source>
        <dbReference type="Google" id="ProtNLM"/>
    </source>
</evidence>
<feature type="compositionally biased region" description="Basic and acidic residues" evidence="2">
    <location>
        <begin position="1147"/>
        <end position="1157"/>
    </location>
</feature>
<dbReference type="EMBL" id="JAWDJR010000015">
    <property type="protein sequence ID" value="KAK9962769.1"/>
    <property type="molecule type" value="Genomic_DNA"/>
</dbReference>
<comment type="caution">
    <text evidence="3">The sequence shown here is derived from an EMBL/GenBank/DDBJ whole genome shotgun (WGS) entry which is preliminary data.</text>
</comment>
<feature type="region of interest" description="Disordered" evidence="2">
    <location>
        <begin position="1039"/>
        <end position="1070"/>
    </location>
</feature>
<feature type="compositionally biased region" description="Low complexity" evidence="2">
    <location>
        <begin position="1094"/>
        <end position="1107"/>
    </location>
</feature>
<evidence type="ECO:0000313" key="3">
    <source>
        <dbReference type="EMBL" id="KAK9962769.1"/>
    </source>
</evidence>
<name>A0AAW1ZMT1_CULAL</name>
<feature type="region of interest" description="Disordered" evidence="2">
    <location>
        <begin position="712"/>
        <end position="737"/>
    </location>
</feature>
<dbReference type="GO" id="GO:0005814">
    <property type="term" value="C:centriole"/>
    <property type="evidence" value="ECO:0007669"/>
    <property type="project" value="TreeGrafter"/>
</dbReference>
<sequence>MRRKSSSASRVRLSPNEEAQLVREELESRRKLRLQQVREQERYIARQVRMQVQERRQQQLQILADSLQLEWQQQHTHKLQALSRLYQHNLKSVGHGHRSAQENEPDLEALAQKSVERQERAEERHREALRELSARRHDEEQQRCRHIEARRKALVEEKKRAVRVASLPLPPPNPVESIKTMARPLKSAAAAERFSVTHCHMPQTAVDRETHTEQQPSAQQAAALEFQRLEELWQEEARDRQEQLEKARLRGNHALRREQNTQDRARLLCELERLQQADLLRRRQAVNSVPAQIFQPLYRQEELRDEQQRDLEIAFQDVYTEERKVKGDLVLQLVPEPLPPLSAASHDEELDVTLDPECAPEGEEPDTPVTEAPDPGRRALRRLLDRIRSQRARQRAAAMTPTSHEGDAEVEVLSVETGSLSSQEKAPEGSSEEQMPSPTHTDDGADVSDEAVVAGTLLPPEERDQPMPASAVSERRATHEELLLRQQQEQLAVLEELEQKRRELEQRLRETQQTSKTLQEAARRRPVVQESAELPEPPPEVDADDLHTQRLHQYQQRLLQQNRLHKKSVEEARRRLQEYQHSLKLRYGIGSTTAARATLQQPSVSSETAGDGTRASLPLIFNPDACAAHPGNAPASQFPALPVQTQQALFSPPKPVGSDSSRPSVLSEGPPLEARAQDGQEGHVPLPPPAVVLELLRSRLHQAACAVPQPADITGSVTAPSSGPAGPVQREEEEADRQEMVRRHMRRQRDALQALITADVQASVSDSSGAQADQMILNTLLNAIEEANRPPAAPIQQDGATLTLSNDGVYDLAPVNRGRVKPPVSRPPARLAFLRQMEQHELSAIQEVDTPVNISLDTELQSAADVSGSSSASLPVLTSDGSHSPSDRSQVTGRISRMSWRETLLQDSTPSRGPSSVNQQQEEERFSAGCPSSVVPDYLSSTTISTGSYFTSDHEPDDSHLCIDPDEYGLSPADRSHEMSGSVQQIIDKYSKELNASLRHAGVHAGAVNSECQSWSSVLHEEARAHDGDAAQISDAFLPLQPHPDIDSSSSSSSRNAVRDDQSSRAQGWSETVNRILERLSDQLSLGHGEQAHSSAPSEPSRLSSSPCTDQDRASDSSHFTNESLQSMMNGVGHVSNYSDSHSSAELQDHSASRERFDGGQSVLSQLIGRASDIGSSQVFDQSSALAGGLQEVTQSTAAIPGPALRSSPDRPSEIRSLMSPALRHPDEDRSAFTDAPHDDASDLFLPLPSDVTNNESVDCSTALCVPLEAEKCGTDASVDDASDWLESSDQSLPSLQHLRTDTPIQSQADLQISMEQLSLTHESLCETDVVADPTVMDVSRMPRSPLRTCLQEESLTPTVQLPSQEVTSATPQHQSAVAENVLRELLERAQAVGDVKGILEESTISFISLPESTLQDPDLTEDSGSEPQEVKSDHSEGKAPSRTVEDNSQSEDPEPSFPHAVMLLEFQCSPAQRQRREGLAQRSALRAAQIKARHSTTRLEQHVSRATGRTALKSDTADGLKSVAEVRICTAAQRRVEEAEMHRRTERLYSQLEEVKRQKEFRSRQESYAKNREKARDFQRKTLEKLRARLKP</sequence>
<dbReference type="GO" id="GO:0005829">
    <property type="term" value="C:cytosol"/>
    <property type="evidence" value="ECO:0007669"/>
    <property type="project" value="TreeGrafter"/>
</dbReference>
<reference evidence="3 4" key="1">
    <citation type="submission" date="2024-05" db="EMBL/GenBank/DDBJ databases">
        <title>A high-quality chromosomal-level genome assembly of Topmouth culter (Culter alburnus).</title>
        <authorList>
            <person name="Zhao H."/>
        </authorList>
    </citation>
    <scope>NUCLEOTIDE SEQUENCE [LARGE SCALE GENOMIC DNA]</scope>
    <source>
        <strain evidence="3">CATC2023</strain>
        <tissue evidence="3">Muscle</tissue>
    </source>
</reference>
<feature type="compositionally biased region" description="Basic and acidic residues" evidence="2">
    <location>
        <begin position="1224"/>
        <end position="1241"/>
    </location>
</feature>
<feature type="compositionally biased region" description="Polar residues" evidence="2">
    <location>
        <begin position="879"/>
        <end position="893"/>
    </location>
</feature>
<evidence type="ECO:0000256" key="1">
    <source>
        <dbReference type="SAM" id="Coils"/>
    </source>
</evidence>
<feature type="region of interest" description="Disordered" evidence="2">
    <location>
        <begin position="1561"/>
        <end position="1593"/>
    </location>
</feature>
<feature type="coiled-coil region" evidence="1">
    <location>
        <begin position="230"/>
        <end position="277"/>
    </location>
</feature>
<gene>
    <name evidence="3" type="ORF">ABG768_008121</name>
</gene>
<keyword evidence="1" id="KW-0175">Coiled coil</keyword>
<feature type="region of interest" description="Disordered" evidence="2">
    <location>
        <begin position="1410"/>
        <end position="1457"/>
    </location>
</feature>
<proteinExistence type="predicted"/>
<feature type="region of interest" description="Disordered" evidence="2">
    <location>
        <begin position="1"/>
        <end position="22"/>
    </location>
</feature>
<feature type="region of interest" description="Disordered" evidence="2">
    <location>
        <begin position="506"/>
        <end position="544"/>
    </location>
</feature>
<feature type="region of interest" description="Disordered" evidence="2">
    <location>
        <begin position="649"/>
        <end position="684"/>
    </location>
</feature>
<feature type="coiled-coil region" evidence="1">
    <location>
        <begin position="111"/>
        <end position="157"/>
    </location>
</feature>
<feature type="region of interest" description="Disordered" evidence="2">
    <location>
        <begin position="1086"/>
        <end position="1119"/>
    </location>
</feature>